<feature type="region of interest" description="Disordered" evidence="1">
    <location>
        <begin position="370"/>
        <end position="424"/>
    </location>
</feature>
<feature type="compositionally biased region" description="Basic and acidic residues" evidence="1">
    <location>
        <begin position="745"/>
        <end position="757"/>
    </location>
</feature>
<reference evidence="2 3" key="1">
    <citation type="submission" date="2023-08" db="EMBL/GenBank/DDBJ databases">
        <title>Black Yeasts Isolated from many extreme environments.</title>
        <authorList>
            <person name="Coleine C."/>
            <person name="Stajich J.E."/>
            <person name="Selbmann L."/>
        </authorList>
    </citation>
    <scope>NUCLEOTIDE SEQUENCE [LARGE SCALE GENOMIC DNA]</scope>
    <source>
        <strain evidence="2 3">CCFEE 5792</strain>
    </source>
</reference>
<feature type="compositionally biased region" description="Polar residues" evidence="1">
    <location>
        <begin position="439"/>
        <end position="450"/>
    </location>
</feature>
<feature type="region of interest" description="Disordered" evidence="1">
    <location>
        <begin position="163"/>
        <end position="183"/>
    </location>
</feature>
<feature type="region of interest" description="Disordered" evidence="1">
    <location>
        <begin position="705"/>
        <end position="757"/>
    </location>
</feature>
<gene>
    <name evidence="2" type="ORF">LTR84_007748</name>
</gene>
<sequence length="757" mass="83301">MPRDSPISVRFIDLYSHLEHRIDIAPNTGFPQFLCLLTEVSGQVAQHIQGVARPPIPNQGFTTSDGPWWYRIVRSDGSHKPAGRDDDGEVVWRILNSAAAFDFLLGDMTMGVDTAGGWVEVEHNQQKTRDEGELIEVNLNQALERVKDTIRSGYDSRVTSMEFQDNGEPRLGPQVPRQPNMGGGAQVPMRLLTREFNLPVGRHLYPQTHSAPHTPYGLPDLMTDPDLRGPPTGVSLPTEGVSSTFVGSSSNTNHALVTAPGQPTVSPFPASSPVLPGSDSLLGATAHYESRETRMHLPPVVDSSVIREADVLESFPPLEMIPASTMPTSTVHQVTPGLSQYQPVSYPYGPHSTLATFNPLPPHDVAPFQYNSGHYSNRDQGPPPGLFGPPRSRGRGYVNDYSYPKNNNGLRDAQSYSNGYQFGQRDASNDRLYHKHNFGQRNDQGHVSGNRNGGRRKSSADFANRAFRGDGSRSENQMYRGQTGRSRNRAGPGFNMMEDHQAQTREFLPYSDSAIPPQSNAQYHPMFEPHMQSGGYPGMMGPVQAHPPTYGYGVQPQYPRAERDWTTVSGVNTDLMTESEIAALNRQGVEQANVQNTVPQVIVEKPQTSAAVPAPVPELPKTATRAPASVVARKKKNKEPLQVRDVQTALDVTVTDPDLAKSIKNGSKPPPVTKFPGKLTFGKAPHVMPINLRESMEKRISAAATKRHATRRANETKAKVQAEQNQVAKQELRVKQNNNRAARAQRRESRVFGKDDA</sequence>
<evidence type="ECO:0000256" key="1">
    <source>
        <dbReference type="SAM" id="MobiDB-lite"/>
    </source>
</evidence>
<dbReference type="EMBL" id="JAVRRD010000003">
    <property type="protein sequence ID" value="KAK5061206.1"/>
    <property type="molecule type" value="Genomic_DNA"/>
</dbReference>
<dbReference type="Proteomes" id="UP001358417">
    <property type="component" value="Unassembled WGS sequence"/>
</dbReference>
<comment type="caution">
    <text evidence="2">The sequence shown here is derived from an EMBL/GenBank/DDBJ whole genome shotgun (WGS) entry which is preliminary data.</text>
</comment>
<accession>A0AAV9NKY4</accession>
<evidence type="ECO:0000313" key="3">
    <source>
        <dbReference type="Proteomes" id="UP001358417"/>
    </source>
</evidence>
<name>A0AAV9NKY4_9EURO</name>
<feature type="region of interest" description="Disordered" evidence="1">
    <location>
        <begin position="436"/>
        <end position="494"/>
    </location>
</feature>
<dbReference type="AlphaFoldDB" id="A0AAV9NKY4"/>
<evidence type="ECO:0000313" key="2">
    <source>
        <dbReference type="EMBL" id="KAK5061206.1"/>
    </source>
</evidence>
<dbReference type="GeneID" id="89975913"/>
<keyword evidence="3" id="KW-1185">Reference proteome</keyword>
<dbReference type="RefSeq" id="XP_064710303.1">
    <property type="nucleotide sequence ID" value="XM_064851300.1"/>
</dbReference>
<feature type="compositionally biased region" description="Polar residues" evidence="1">
    <location>
        <begin position="404"/>
        <end position="421"/>
    </location>
</feature>
<feature type="compositionally biased region" description="Polar residues" evidence="1">
    <location>
        <begin position="370"/>
        <end position="379"/>
    </location>
</feature>
<organism evidence="2 3">
    <name type="scientific">Exophiala bonariae</name>
    <dbReference type="NCBI Taxonomy" id="1690606"/>
    <lineage>
        <taxon>Eukaryota</taxon>
        <taxon>Fungi</taxon>
        <taxon>Dikarya</taxon>
        <taxon>Ascomycota</taxon>
        <taxon>Pezizomycotina</taxon>
        <taxon>Eurotiomycetes</taxon>
        <taxon>Chaetothyriomycetidae</taxon>
        <taxon>Chaetothyriales</taxon>
        <taxon>Herpotrichiellaceae</taxon>
        <taxon>Exophiala</taxon>
    </lineage>
</organism>
<proteinExistence type="predicted"/>
<protein>
    <submittedName>
        <fullName evidence="2">Uncharacterized protein</fullName>
    </submittedName>
</protein>
<feature type="compositionally biased region" description="Polar residues" evidence="1">
    <location>
        <begin position="474"/>
        <end position="485"/>
    </location>
</feature>